<evidence type="ECO:0000313" key="5">
    <source>
        <dbReference type="EMBL" id="HJA86784.1"/>
    </source>
</evidence>
<dbReference type="SUPFAM" id="SSF53383">
    <property type="entry name" value="PLP-dependent transferases"/>
    <property type="match status" value="1"/>
</dbReference>
<dbReference type="Gene3D" id="3.40.640.10">
    <property type="entry name" value="Type I PLP-dependent aspartate aminotransferase-like (Major domain)"/>
    <property type="match status" value="1"/>
</dbReference>
<keyword evidence="3" id="KW-0808">Transferase</keyword>
<dbReference type="Gene3D" id="3.90.1150.10">
    <property type="entry name" value="Aspartate Aminotransferase, domain 1"/>
    <property type="match status" value="1"/>
</dbReference>
<gene>
    <name evidence="5" type="ORF">H9950_11475</name>
</gene>
<keyword evidence="2" id="KW-0663">Pyridoxal phosphate</keyword>
<evidence type="ECO:0000313" key="6">
    <source>
        <dbReference type="Proteomes" id="UP000823862"/>
    </source>
</evidence>
<dbReference type="InterPro" id="IPR004838">
    <property type="entry name" value="NHTrfase_class1_PyrdxlP-BS"/>
</dbReference>
<evidence type="ECO:0000256" key="1">
    <source>
        <dbReference type="ARBA" id="ARBA00001933"/>
    </source>
</evidence>
<dbReference type="InterPro" id="IPR015424">
    <property type="entry name" value="PyrdxlP-dep_Trfase"/>
</dbReference>
<dbReference type="EC" id="2.6.1.-" evidence="3"/>
<proteinExistence type="inferred from homology"/>
<dbReference type="PANTHER" id="PTHR42885">
    <property type="entry name" value="HISTIDINOL-PHOSPHATE AMINOTRANSFERASE-RELATED"/>
    <property type="match status" value="1"/>
</dbReference>
<dbReference type="AlphaFoldDB" id="A0A9D2HWV3"/>
<dbReference type="PANTHER" id="PTHR42885:SF1">
    <property type="entry name" value="THREONINE-PHOSPHATE DECARBOXYLASE"/>
    <property type="match status" value="1"/>
</dbReference>
<keyword evidence="3 5" id="KW-0032">Aminotransferase</keyword>
<accession>A0A9D2HWV3</accession>
<reference evidence="5" key="2">
    <citation type="submission" date="2021-04" db="EMBL/GenBank/DDBJ databases">
        <authorList>
            <person name="Gilroy R."/>
        </authorList>
    </citation>
    <scope>NUCLEOTIDE SEQUENCE</scope>
    <source>
        <strain evidence="5">ChiHjej12B11-9795</strain>
    </source>
</reference>
<evidence type="ECO:0000259" key="4">
    <source>
        <dbReference type="Pfam" id="PF00155"/>
    </source>
</evidence>
<dbReference type="InterPro" id="IPR015422">
    <property type="entry name" value="PyrdxlP-dep_Trfase_small"/>
</dbReference>
<name>A0A9D2HWV3_9BACE</name>
<dbReference type="InterPro" id="IPR004839">
    <property type="entry name" value="Aminotransferase_I/II_large"/>
</dbReference>
<feature type="domain" description="Aminotransferase class I/classII large" evidence="4">
    <location>
        <begin position="26"/>
        <end position="334"/>
    </location>
</feature>
<comment type="caution">
    <text evidence="5">The sequence shown here is derived from an EMBL/GenBank/DDBJ whole genome shotgun (WGS) entry which is preliminary data.</text>
</comment>
<dbReference type="PROSITE" id="PS00105">
    <property type="entry name" value="AA_TRANSFER_CLASS_1"/>
    <property type="match status" value="1"/>
</dbReference>
<comment type="cofactor">
    <cofactor evidence="1 3">
        <name>pyridoxal 5'-phosphate</name>
        <dbReference type="ChEBI" id="CHEBI:597326"/>
    </cofactor>
</comment>
<dbReference type="CDD" id="cd00609">
    <property type="entry name" value="AAT_like"/>
    <property type="match status" value="1"/>
</dbReference>
<sequence>MIEGHGDDLYKYKYPIRINFSSNLTDWIDATPLRLFLRERVGEVLSVYPEPRPFTLESRIASHLHLLPDNVCVTNGATEAIYLIAKTFTGIRSAVLQPTFSEYADAARMYGHRVVSLYQWPAHGRLPEDLQMLWLCNPNNPTGQVQDKEALALLVENNPQVLFVIDQSYEDFTFKPLFSACEAAKYPNVLLLHSLTKRYAMPGLRLGFLTGPAPLVAHLRTHRMPWSVNGVALEAGLFLTEHPDVIPFDLSGCLKEKERLVSRLCAMGVFEVWDSDTHFFLVRLRMGHSSALKDYLASEHGILIRDASNFEGLNEAFFRLSAQRKEDNDHLLEAMAQWLES</sequence>
<dbReference type="GO" id="GO:0030170">
    <property type="term" value="F:pyridoxal phosphate binding"/>
    <property type="evidence" value="ECO:0007669"/>
    <property type="project" value="InterPro"/>
</dbReference>
<dbReference type="Proteomes" id="UP000823862">
    <property type="component" value="Unassembled WGS sequence"/>
</dbReference>
<dbReference type="Pfam" id="PF00155">
    <property type="entry name" value="Aminotran_1_2"/>
    <property type="match status" value="1"/>
</dbReference>
<dbReference type="EMBL" id="DWZI01000059">
    <property type="protein sequence ID" value="HJA86784.1"/>
    <property type="molecule type" value="Genomic_DNA"/>
</dbReference>
<dbReference type="InterPro" id="IPR015421">
    <property type="entry name" value="PyrdxlP-dep_Trfase_major"/>
</dbReference>
<comment type="similarity">
    <text evidence="3">Belongs to the class-I pyridoxal-phosphate-dependent aminotransferase family.</text>
</comment>
<evidence type="ECO:0000256" key="3">
    <source>
        <dbReference type="RuleBase" id="RU000481"/>
    </source>
</evidence>
<organism evidence="5 6">
    <name type="scientific">Candidatus Bacteroides avicola</name>
    <dbReference type="NCBI Taxonomy" id="2838468"/>
    <lineage>
        <taxon>Bacteria</taxon>
        <taxon>Pseudomonadati</taxon>
        <taxon>Bacteroidota</taxon>
        <taxon>Bacteroidia</taxon>
        <taxon>Bacteroidales</taxon>
        <taxon>Bacteroidaceae</taxon>
        <taxon>Bacteroides</taxon>
    </lineage>
</organism>
<protein>
    <recommendedName>
        <fullName evidence="3">Aminotransferase</fullName>
        <ecNumber evidence="3">2.6.1.-</ecNumber>
    </recommendedName>
</protein>
<dbReference type="GO" id="GO:0008483">
    <property type="term" value="F:transaminase activity"/>
    <property type="evidence" value="ECO:0007669"/>
    <property type="project" value="UniProtKB-KW"/>
</dbReference>
<evidence type="ECO:0000256" key="2">
    <source>
        <dbReference type="ARBA" id="ARBA00022898"/>
    </source>
</evidence>
<reference evidence="5" key="1">
    <citation type="journal article" date="2021" name="PeerJ">
        <title>Extensive microbial diversity within the chicken gut microbiome revealed by metagenomics and culture.</title>
        <authorList>
            <person name="Gilroy R."/>
            <person name="Ravi A."/>
            <person name="Getino M."/>
            <person name="Pursley I."/>
            <person name="Horton D.L."/>
            <person name="Alikhan N.F."/>
            <person name="Baker D."/>
            <person name="Gharbi K."/>
            <person name="Hall N."/>
            <person name="Watson M."/>
            <person name="Adriaenssens E.M."/>
            <person name="Foster-Nyarko E."/>
            <person name="Jarju S."/>
            <person name="Secka A."/>
            <person name="Antonio M."/>
            <person name="Oren A."/>
            <person name="Chaudhuri R.R."/>
            <person name="La Ragione R."/>
            <person name="Hildebrand F."/>
            <person name="Pallen M.J."/>
        </authorList>
    </citation>
    <scope>NUCLEOTIDE SEQUENCE</scope>
    <source>
        <strain evidence="5">ChiHjej12B11-9795</strain>
    </source>
</reference>